<feature type="active site" description="Nucleophile" evidence="5">
    <location>
        <position position="348"/>
    </location>
</feature>
<evidence type="ECO:0000256" key="1">
    <source>
        <dbReference type="ARBA" id="ARBA00022603"/>
    </source>
</evidence>
<evidence type="ECO:0000259" key="7">
    <source>
        <dbReference type="PROSITE" id="PS51686"/>
    </source>
</evidence>
<organism evidence="8 9">
    <name type="scientific">Diabrotica virgifera virgifera</name>
    <name type="common">western corn rootworm</name>
    <dbReference type="NCBI Taxonomy" id="50390"/>
    <lineage>
        <taxon>Eukaryota</taxon>
        <taxon>Metazoa</taxon>
        <taxon>Ecdysozoa</taxon>
        <taxon>Arthropoda</taxon>
        <taxon>Hexapoda</taxon>
        <taxon>Insecta</taxon>
        <taxon>Pterygota</taxon>
        <taxon>Neoptera</taxon>
        <taxon>Endopterygota</taxon>
        <taxon>Coleoptera</taxon>
        <taxon>Polyphaga</taxon>
        <taxon>Cucujiformia</taxon>
        <taxon>Chrysomeloidea</taxon>
        <taxon>Chrysomelidae</taxon>
        <taxon>Galerucinae</taxon>
        <taxon>Diabroticina</taxon>
        <taxon>Diabroticites</taxon>
        <taxon>Diabrotica</taxon>
    </lineage>
</organism>
<name>A0ABM5JPU9_DIAVI</name>
<comment type="caution">
    <text evidence="5">Lacks conserved residue(s) required for the propagation of feature annotation.</text>
</comment>
<evidence type="ECO:0000256" key="2">
    <source>
        <dbReference type="ARBA" id="ARBA00022679"/>
    </source>
</evidence>
<reference evidence="8" key="1">
    <citation type="submission" date="2025-05" db="UniProtKB">
        <authorList>
            <consortium name="EnsemblMetazoa"/>
        </authorList>
    </citation>
    <scope>IDENTIFICATION</scope>
</reference>
<evidence type="ECO:0000256" key="6">
    <source>
        <dbReference type="SAM" id="MobiDB-lite"/>
    </source>
</evidence>
<accession>A0ABM5JPU9</accession>
<dbReference type="PANTHER" id="PTHR33198:SF20">
    <property type="entry name" value="RETROTRANSPOSON GAG DOMAIN-CONTAINING PROTEIN"/>
    <property type="match status" value="1"/>
</dbReference>
<dbReference type="InterPro" id="IPR049560">
    <property type="entry name" value="MeTrfase_RsmB-F_NOP2_cat"/>
</dbReference>
<keyword evidence="3 5" id="KW-0949">S-adenosyl-L-methionine</keyword>
<feature type="compositionally biased region" description="Basic and acidic residues" evidence="6">
    <location>
        <begin position="135"/>
        <end position="144"/>
    </location>
</feature>
<dbReference type="InterPro" id="IPR001678">
    <property type="entry name" value="MeTrfase_RsmB-F_NOP2_dom"/>
</dbReference>
<keyword evidence="4 5" id="KW-0694">RNA-binding</keyword>
<dbReference type="Proteomes" id="UP001652700">
    <property type="component" value="Unplaced"/>
</dbReference>
<dbReference type="PANTHER" id="PTHR33198">
    <property type="entry name" value="ANK_REP_REGION DOMAIN-CONTAINING PROTEIN-RELATED"/>
    <property type="match status" value="1"/>
</dbReference>
<dbReference type="EnsemblMetazoa" id="XM_050644010.1">
    <property type="protein sequence ID" value="XP_050499967.1"/>
    <property type="gene ID" value="LOC126880239"/>
</dbReference>
<dbReference type="RefSeq" id="XP_050499967.1">
    <property type="nucleotide sequence ID" value="XM_050644010.1"/>
</dbReference>
<feature type="region of interest" description="Disordered" evidence="6">
    <location>
        <begin position="122"/>
        <end position="156"/>
    </location>
</feature>
<feature type="compositionally biased region" description="Polar residues" evidence="6">
    <location>
        <begin position="122"/>
        <end position="132"/>
    </location>
</feature>
<feature type="domain" description="SAM-dependent MTase RsmB/NOP-type" evidence="7">
    <location>
        <begin position="289"/>
        <end position="418"/>
    </location>
</feature>
<dbReference type="InterPro" id="IPR029063">
    <property type="entry name" value="SAM-dependent_MTases_sf"/>
</dbReference>
<evidence type="ECO:0000313" key="8">
    <source>
        <dbReference type="EnsemblMetazoa" id="XP_050499967.1"/>
    </source>
</evidence>
<evidence type="ECO:0000256" key="4">
    <source>
        <dbReference type="ARBA" id="ARBA00022884"/>
    </source>
</evidence>
<keyword evidence="9" id="KW-1185">Reference proteome</keyword>
<dbReference type="GeneID" id="126880239"/>
<dbReference type="PROSITE" id="PS51686">
    <property type="entry name" value="SAM_MT_RSMB_NOP"/>
    <property type="match status" value="1"/>
</dbReference>
<protein>
    <recommendedName>
        <fullName evidence="7">SAM-dependent MTase RsmB/NOP-type domain-containing protein</fullName>
    </recommendedName>
</protein>
<comment type="similarity">
    <text evidence="5">Belongs to the class I-like SAM-binding methyltransferase superfamily. RsmB/NOP family.</text>
</comment>
<dbReference type="SUPFAM" id="SSF53335">
    <property type="entry name" value="S-adenosyl-L-methionine-dependent methyltransferases"/>
    <property type="match status" value="1"/>
</dbReference>
<dbReference type="Pfam" id="PF01189">
    <property type="entry name" value="Methyltr_RsmB-F"/>
    <property type="match status" value="1"/>
</dbReference>
<feature type="region of interest" description="Disordered" evidence="6">
    <location>
        <begin position="485"/>
        <end position="504"/>
    </location>
</feature>
<dbReference type="Gene3D" id="3.40.50.150">
    <property type="entry name" value="Vaccinia Virus protein VP39"/>
    <property type="match status" value="1"/>
</dbReference>
<keyword evidence="2 5" id="KW-0808">Transferase</keyword>
<evidence type="ECO:0000313" key="9">
    <source>
        <dbReference type="Proteomes" id="UP001652700"/>
    </source>
</evidence>
<keyword evidence="1 5" id="KW-0489">Methyltransferase</keyword>
<sequence>MGNGAEDILVQNQPEENASFQDVMQIFDNHFIPRRNTIFERFQFNSRVQRPGEPVGNFISSLHTLAEHCSYSTLKDELIRDRIVIGIADKKVSERMQLNDGLTLEKAIQIARQAELQDSQNRIMRQEQSVSAVKQDYRERGDKRHQGKRFSKQETTREKVKEEYRCGYCGIPTCKNREKCPAKFSECRSCSRRGHWSVMCRKKAVRAVEGSRSTSSSSTEDEGSDSVNQVVHTDSFIGQVYLDKKDRWYVDILLDGKFKVPFFVDTGADVNCFPYEKLPPEYVGKIVACDAIGAADDHKLDTVGMTDRAQENEITPSRLASLTGFQVKILRHALTKFPSAKRVVYSTCSIMAEENEDVVRQVLETNYNFKLISASQFVGETWHSFGSSDYGDIGKFCLYAKPDSDYTNGFFVAIFERLQEAEENQFFNTRIFNFKKHVQENEKWKLKKQKKYNQNLTNIEFGENHAHQTGNRKENKKMQNVHINKDGKQNDKCSNNSKKHNQNEVIPKYKQNKTKNYTDDASTELEKYENINILEKEENLKIKRKVAKADHDNLESKQLKKSKNKKTKSFDLQIDCERLENRTPECIGKTSIISNNKKSKKFKQVDIGLGSDIIASKHVGVTNESKINTKKIKRQNIAETIDVDKETEIISKKRKKKSKKVFVN</sequence>
<proteinExistence type="inferred from homology"/>
<evidence type="ECO:0000256" key="3">
    <source>
        <dbReference type="ARBA" id="ARBA00022691"/>
    </source>
</evidence>
<evidence type="ECO:0000256" key="5">
    <source>
        <dbReference type="PROSITE-ProRule" id="PRU01023"/>
    </source>
</evidence>